<dbReference type="InterPro" id="IPR036930">
    <property type="entry name" value="WGR_dom_sf"/>
</dbReference>
<keyword evidence="11" id="KW-0175">Coiled coil</keyword>
<feature type="domain" description="PARP catalytic" evidence="13">
    <location>
        <begin position="2084"/>
        <end position="2309"/>
    </location>
</feature>
<evidence type="ECO:0000259" key="15">
    <source>
        <dbReference type="PROSITE" id="PS51977"/>
    </source>
</evidence>
<dbReference type="SMART" id="SM00248">
    <property type="entry name" value="ANK"/>
    <property type="match status" value="23"/>
</dbReference>
<proteinExistence type="predicted"/>
<evidence type="ECO:0000256" key="5">
    <source>
        <dbReference type="ARBA" id="ARBA00022737"/>
    </source>
</evidence>
<dbReference type="PROSITE" id="PS51059">
    <property type="entry name" value="PARP_CATALYTIC"/>
    <property type="match status" value="1"/>
</dbReference>
<dbReference type="Gene3D" id="2.20.140.10">
    <property type="entry name" value="WGR domain"/>
    <property type="match status" value="1"/>
</dbReference>
<feature type="compositionally biased region" description="Acidic residues" evidence="12">
    <location>
        <begin position="1631"/>
        <end position="1655"/>
    </location>
</feature>
<dbReference type="PANTHER" id="PTHR24198">
    <property type="entry name" value="ANKYRIN REPEAT AND PROTEIN KINASE DOMAIN-CONTAINING PROTEIN"/>
    <property type="match status" value="1"/>
</dbReference>
<keyword evidence="6 10" id="KW-0520">NAD</keyword>
<dbReference type="SMART" id="SM00773">
    <property type="entry name" value="WGR"/>
    <property type="match status" value="1"/>
</dbReference>
<evidence type="ECO:0000256" key="6">
    <source>
        <dbReference type="ARBA" id="ARBA00023027"/>
    </source>
</evidence>
<dbReference type="PROSITE" id="PS50297">
    <property type="entry name" value="ANK_REP_REGION"/>
    <property type="match status" value="5"/>
</dbReference>
<evidence type="ECO:0000256" key="3">
    <source>
        <dbReference type="ARBA" id="ARBA00022679"/>
    </source>
</evidence>
<dbReference type="Pfam" id="PF00023">
    <property type="entry name" value="Ank"/>
    <property type="match status" value="1"/>
</dbReference>
<evidence type="ECO:0000256" key="2">
    <source>
        <dbReference type="ARBA" id="ARBA00022676"/>
    </source>
</evidence>
<dbReference type="InterPro" id="IPR002110">
    <property type="entry name" value="Ankyrin_rpt"/>
</dbReference>
<feature type="repeat" description="ANK" evidence="9">
    <location>
        <begin position="521"/>
        <end position="553"/>
    </location>
</feature>
<dbReference type="Pfam" id="PF00644">
    <property type="entry name" value="PARP"/>
    <property type="match status" value="1"/>
</dbReference>
<evidence type="ECO:0000256" key="7">
    <source>
        <dbReference type="ARBA" id="ARBA00023043"/>
    </source>
</evidence>
<keyword evidence="5" id="KW-0677">Repeat</keyword>
<dbReference type="Proteomes" id="UP000271974">
    <property type="component" value="Unassembled WGS sequence"/>
</dbReference>
<dbReference type="SUPFAM" id="SSF56399">
    <property type="entry name" value="ADP-ribosylation"/>
    <property type="match status" value="1"/>
</dbReference>
<dbReference type="Gene3D" id="1.20.142.10">
    <property type="entry name" value="Poly(ADP-ribose) polymerase, regulatory domain"/>
    <property type="match status" value="1"/>
</dbReference>
<dbReference type="Gene3D" id="1.25.40.20">
    <property type="entry name" value="Ankyrin repeat-containing domain"/>
    <property type="match status" value="7"/>
</dbReference>
<feature type="repeat" description="ANK" evidence="9">
    <location>
        <begin position="623"/>
        <end position="655"/>
    </location>
</feature>
<evidence type="ECO:0000256" key="10">
    <source>
        <dbReference type="RuleBase" id="RU362114"/>
    </source>
</evidence>
<evidence type="ECO:0000256" key="9">
    <source>
        <dbReference type="PROSITE-ProRule" id="PRU00023"/>
    </source>
</evidence>
<dbReference type="OrthoDB" id="2017365at2759"/>
<reference evidence="16 17" key="1">
    <citation type="submission" date="2019-01" db="EMBL/GenBank/DDBJ databases">
        <title>A draft genome assembly of the solar-powered sea slug Elysia chlorotica.</title>
        <authorList>
            <person name="Cai H."/>
            <person name="Li Q."/>
            <person name="Fang X."/>
            <person name="Li J."/>
            <person name="Curtis N.E."/>
            <person name="Altenburger A."/>
            <person name="Shibata T."/>
            <person name="Feng M."/>
            <person name="Maeda T."/>
            <person name="Schwartz J.A."/>
            <person name="Shigenobu S."/>
            <person name="Lundholm N."/>
            <person name="Nishiyama T."/>
            <person name="Yang H."/>
            <person name="Hasebe M."/>
            <person name="Li S."/>
            <person name="Pierce S.K."/>
            <person name="Wang J."/>
        </authorList>
    </citation>
    <scope>NUCLEOTIDE SEQUENCE [LARGE SCALE GENOMIC DNA]</scope>
    <source>
        <strain evidence="16">EC2010</strain>
        <tissue evidence="16">Whole organism of an adult</tissue>
    </source>
</reference>
<feature type="region of interest" description="Disordered" evidence="12">
    <location>
        <begin position="1628"/>
        <end position="1660"/>
    </location>
</feature>
<accession>A0A433T0Z6</accession>
<feature type="repeat" description="ANK" evidence="9">
    <location>
        <begin position="440"/>
        <end position="472"/>
    </location>
</feature>
<feature type="coiled-coil region" evidence="11">
    <location>
        <begin position="2000"/>
        <end position="2027"/>
    </location>
</feature>
<feature type="region of interest" description="Disordered" evidence="12">
    <location>
        <begin position="100"/>
        <end position="146"/>
    </location>
</feature>
<keyword evidence="2 10" id="KW-0328">Glycosyltransferase</keyword>
<dbReference type="GO" id="GO:0003950">
    <property type="term" value="F:NAD+ poly-ADP-ribosyltransferase activity"/>
    <property type="evidence" value="ECO:0007669"/>
    <property type="project" value="UniProtKB-UniRule"/>
</dbReference>
<dbReference type="EC" id="2.4.2.-" evidence="10"/>
<evidence type="ECO:0000256" key="1">
    <source>
        <dbReference type="ARBA" id="ARBA00004123"/>
    </source>
</evidence>
<dbReference type="CDD" id="cd07997">
    <property type="entry name" value="WGR_PARP"/>
    <property type="match status" value="1"/>
</dbReference>
<feature type="domain" description="PARP alpha-helical" evidence="14">
    <location>
        <begin position="1938"/>
        <end position="2075"/>
    </location>
</feature>
<evidence type="ECO:0000256" key="12">
    <source>
        <dbReference type="SAM" id="MobiDB-lite"/>
    </source>
</evidence>
<dbReference type="InterPro" id="IPR036770">
    <property type="entry name" value="Ankyrin_rpt-contain_sf"/>
</dbReference>
<dbReference type="SUPFAM" id="SSF47587">
    <property type="entry name" value="Domain of poly(ADP-ribose) polymerase"/>
    <property type="match status" value="1"/>
</dbReference>
<dbReference type="STRING" id="188477.A0A433T0Z6"/>
<dbReference type="Pfam" id="PF02877">
    <property type="entry name" value="PARP_reg"/>
    <property type="match status" value="1"/>
</dbReference>
<feature type="compositionally biased region" description="Basic and acidic residues" evidence="12">
    <location>
        <begin position="133"/>
        <end position="146"/>
    </location>
</feature>
<evidence type="ECO:0000256" key="8">
    <source>
        <dbReference type="ARBA" id="ARBA00023242"/>
    </source>
</evidence>
<dbReference type="InterPro" id="IPR004102">
    <property type="entry name" value="Poly(ADP-ribose)pol_reg_dom"/>
</dbReference>
<dbReference type="Pfam" id="PF05406">
    <property type="entry name" value="WGR"/>
    <property type="match status" value="1"/>
</dbReference>
<keyword evidence="4" id="KW-0548">Nucleotidyltransferase</keyword>
<evidence type="ECO:0000256" key="11">
    <source>
        <dbReference type="SAM" id="Coils"/>
    </source>
</evidence>
<evidence type="ECO:0000256" key="4">
    <source>
        <dbReference type="ARBA" id="ARBA00022695"/>
    </source>
</evidence>
<feature type="compositionally biased region" description="Basic residues" evidence="12">
    <location>
        <begin position="104"/>
        <end position="132"/>
    </location>
</feature>
<feature type="non-terminal residue" evidence="16">
    <location>
        <position position="1"/>
    </location>
</feature>
<keyword evidence="3 10" id="KW-0808">Transferase</keyword>
<evidence type="ECO:0000259" key="14">
    <source>
        <dbReference type="PROSITE" id="PS51060"/>
    </source>
</evidence>
<dbReference type="EMBL" id="RQTK01000761">
    <property type="protein sequence ID" value="RUS75226.1"/>
    <property type="molecule type" value="Genomic_DNA"/>
</dbReference>
<sequence>NTTRQVPVTWLTLRSKRSQVLGKTHNCSHVYRISYRDVVDPAAILMEVSLDRVSHMMYSLPSNQKAEIQRLVRLAQAVEQGDMSVNNIGDDVEEVVQIDEPPPKKPRLQKSASHKLRAKAKKSGLKLKRAKETKKQKQERHGESKLKKLNKKEAALELHPRADIIVLEKDPLFETECKLPYVSKVANSRLIFRAIHMENNKKLTKLLKDGSFIYQLYYKSVDNSETPYEAAVKVKNIAILETILHEFLGTKFAERRENNGLDPCKIDRLDTGRYNKKSLGIRYIRKITASRGSREGNNAFTESDMVVRRFPRLVIKLLLMSGVNEDQFAVIEKFFKGKKLGDFLKIQDVCDLLLVGQHQVAGRIVKEDLKNGRSAFNFLFKDVLLLTTEDLTNCPPSACKQINKRVDRLSPYHCAAANPNSKYLAKLLSVQPDVHISDAKGRRPIHYAAGCSSPDTLNLLLEWGANISDTDSTRHIPLHYAIEANRSHNVKILLEHNKKGGVPDLFAEQFGVGGVNRRTTNSMTPLHYAAKHGFVEIADLLVKFGAEVNAKLSVSEKQSTPLMLAAASGHLSMARLLVENGAVVEQQDRMGCTALVYACKNGATSVLTYFLRLGAQADRADNSGNTPIHYAAAYGWLLTLRTLLDAGVDPNVHNMWRTTPVSVAYLKSHFGIVQELLTCGKVDIDFTDEDGMSLLFHACGSDLVEKDLCEEITYMVKEKGARCDIFDNFGRSPLHHLTKASMSIDLDQDESKRDEDRRQALLQSVEIARLLIKHGCPLNAADQDGKTAVMTAVGLGYNFPLVEYLLSVGGEITVPQVVQGQRAPSTMMHDLASNIWAAAGFLASLTSLLKDKKHKHQVQKMCAVADTDGFTPLLRACFFARNGRQRPRPVTVFNVNASFSQSKINPWIPVREFIRALVSVFHADPNAEVKKKYFDLDDMPNPNSNNWWFRTNLAEKTAAHIVLFENDPDLTDEGSELPRLNQINAGYMFRDLVNLGADVNTRDFQGMTLLGSCIDEAQDDLLEFMKTNSDCDFNMPIKIRKGDKEEEIHPLLYASRIVSKCGAGMITGLIDCGSNINATLSDSAMKCLHILVAEVNSQVLEDVLKVVDKLAEKGCNFNCKDNDGKTALHYAVRAHTGDMAASMELEVKLLQLGSDPSIQDAMGRTALHYIYKPKSNQSSNRYRFGYSSKGDPAEMTQLISKNMRKDHINLQDRNGKTALHFAAEQGAGVCCMYLTMVGADPNVEDNDGNTPLALAVQNKFDGCASNLIQGGASLKSKVIMFSVKEMQRRKALEDKQDKNVEGEDSHPEYWKLQPARLIIEEKAIREIQLYEAAVENNLNGVAMFITGADEHISGLAFLDAVQITFRTGMYQTGLRLLHTSADFTLVKQSLESGRTLLHCLALSCEKSKDRKDPTLLKLAQWMVNAGLKPEALDDFGCSPVQYAILNRHFDLADFLAEKSGGYDVNYRDSMGRSHLAALMWRAHSMEKQEKNTWNFMKTFMGKGIDCEELFDLPINSELVALKINDGIKQDPDYFSKYPKNKTTALIVSIKSYDFSFAKYLLKSGVNPNTPDGEGISPLMHAIQLNQVNFVKLLLDFDFDPDKKVLVEETKAKKWRNRTSAFRLKAGMDIGLNDEDEDDDEKDEDDNSEDSIEEDEEHQHEYQNEFLPLKQTSSLNLDQKDKEGRTALHYVASSHPEGTFDNGEMAFLLIQNGCGLHLSKTGLTAYQEALKSGAATVAALLKVMFKLPEGTKTLSDKPRPEPVNDGLPPSNTTWLDVDMAVKKVLNCHTREQDRPTYVHTVDPLCHVKNGELVKDEEIGRFYDVLMTKVDVKRGEWGLYNFYQIQLVYEPNKDLYILFTRWGRISEDGQYQHTPFTNKELAVKEFAKVFREKSGNKWENIDKYEQKPRKYRLVEDAARQVPPPLKDIDIDLSSDVECVLLKRAPEVARVVEILMDPKSMRRSMENTNNLDTKCLPFGLLNKERLLEGQRLLQEIEDHVNNVEKYRGVNEKTNEDRDEYQKTLEKIADLSNEYFHVIPQSNFSCEKLRPLDQRSSLTKQMYNVSNLLHYQFACKILLATMWYKTYNPVDFVYHSILCKMQQMDQNDLMAQMILKYIYSYERTACNVRTIFRLERAGEEERRQTSSIQGERRLLWHGSDTCNLLSILNRGLVVSPPGASSSGAMYGKGIYFSDDFSFSANYVKSGKTKFMLLCEVAMGEVIDLVKEEEEKKDDEIPTTQSNTSFRRNQKTFDTIMVKGKNYYEPSDWFILSTGERLPLGKTKHVYSSYRSDRTQYVVRDPAAVSLRYLVEFS</sequence>
<dbReference type="PANTHER" id="PTHR24198:SF165">
    <property type="entry name" value="ANKYRIN REPEAT-CONTAINING PROTEIN-RELATED"/>
    <property type="match status" value="1"/>
</dbReference>
<evidence type="ECO:0000259" key="13">
    <source>
        <dbReference type="PROSITE" id="PS51059"/>
    </source>
</evidence>
<keyword evidence="8" id="KW-0539">Nucleus</keyword>
<feature type="repeat" description="ANK" evidence="9">
    <location>
        <begin position="590"/>
        <end position="622"/>
    </location>
</feature>
<organism evidence="16 17">
    <name type="scientific">Elysia chlorotica</name>
    <name type="common">Eastern emerald elysia</name>
    <name type="synonym">Sea slug</name>
    <dbReference type="NCBI Taxonomy" id="188477"/>
    <lineage>
        <taxon>Eukaryota</taxon>
        <taxon>Metazoa</taxon>
        <taxon>Spiralia</taxon>
        <taxon>Lophotrochozoa</taxon>
        <taxon>Mollusca</taxon>
        <taxon>Gastropoda</taxon>
        <taxon>Heterobranchia</taxon>
        <taxon>Euthyneura</taxon>
        <taxon>Panpulmonata</taxon>
        <taxon>Sacoglossa</taxon>
        <taxon>Placobranchoidea</taxon>
        <taxon>Plakobranchidae</taxon>
        <taxon>Elysia</taxon>
    </lineage>
</organism>
<keyword evidence="17" id="KW-1185">Reference proteome</keyword>
<dbReference type="SUPFAM" id="SSF48403">
    <property type="entry name" value="Ankyrin repeat"/>
    <property type="match status" value="4"/>
</dbReference>
<keyword evidence="7 9" id="KW-0040">ANK repeat</keyword>
<feature type="domain" description="WGR" evidence="15">
    <location>
        <begin position="1808"/>
        <end position="1909"/>
    </location>
</feature>
<name>A0A433T0Z6_ELYCH</name>
<dbReference type="SUPFAM" id="SSF142921">
    <property type="entry name" value="WGR domain-like"/>
    <property type="match status" value="1"/>
</dbReference>
<gene>
    <name evidence="16" type="ORF">EGW08_017016</name>
</gene>
<dbReference type="PROSITE" id="PS51060">
    <property type="entry name" value="PARP_ALPHA_HD"/>
    <property type="match status" value="1"/>
</dbReference>
<evidence type="ECO:0000313" key="16">
    <source>
        <dbReference type="EMBL" id="RUS75226.1"/>
    </source>
</evidence>
<feature type="repeat" description="ANK" evidence="9">
    <location>
        <begin position="557"/>
        <end position="589"/>
    </location>
</feature>
<dbReference type="GO" id="GO:0005634">
    <property type="term" value="C:nucleus"/>
    <property type="evidence" value="ECO:0007669"/>
    <property type="project" value="UniProtKB-SubCell"/>
</dbReference>
<dbReference type="Pfam" id="PF12796">
    <property type="entry name" value="Ank_2"/>
    <property type="match status" value="4"/>
</dbReference>
<dbReference type="InterPro" id="IPR008893">
    <property type="entry name" value="WGR_domain"/>
</dbReference>
<dbReference type="GO" id="GO:0016779">
    <property type="term" value="F:nucleotidyltransferase activity"/>
    <property type="evidence" value="ECO:0007669"/>
    <property type="project" value="UniProtKB-KW"/>
</dbReference>
<comment type="subcellular location">
    <subcellularLocation>
        <location evidence="1">Nucleus</location>
    </subcellularLocation>
</comment>
<protein>
    <recommendedName>
        <fullName evidence="10">Poly [ADP-ribose] polymerase</fullName>
        <shortName evidence="10">PARP</shortName>
        <ecNumber evidence="10">2.4.2.-</ecNumber>
    </recommendedName>
</protein>
<dbReference type="PROSITE" id="PS50088">
    <property type="entry name" value="ANK_REPEAT"/>
    <property type="match status" value="7"/>
</dbReference>
<dbReference type="InterPro" id="IPR012317">
    <property type="entry name" value="Poly(ADP-ribose)pol_cat_dom"/>
</dbReference>
<evidence type="ECO:0000313" key="17">
    <source>
        <dbReference type="Proteomes" id="UP000271974"/>
    </source>
</evidence>
<dbReference type="PROSITE" id="PS51977">
    <property type="entry name" value="WGR"/>
    <property type="match status" value="1"/>
</dbReference>
<dbReference type="InterPro" id="IPR036616">
    <property type="entry name" value="Poly(ADP-ribose)pol_reg_dom_sf"/>
</dbReference>
<comment type="caution">
    <text evidence="16">The sequence shown here is derived from an EMBL/GenBank/DDBJ whole genome shotgun (WGS) entry which is preliminary data.</text>
</comment>
<feature type="repeat" description="ANK" evidence="9">
    <location>
        <begin position="1214"/>
        <end position="1246"/>
    </location>
</feature>
<dbReference type="Gene3D" id="3.90.228.10">
    <property type="match status" value="1"/>
</dbReference>
<feature type="repeat" description="ANK" evidence="9">
    <location>
        <begin position="1123"/>
        <end position="1161"/>
    </location>
</feature>